<feature type="repeat" description="PPR" evidence="2">
    <location>
        <begin position="362"/>
        <end position="398"/>
    </location>
</feature>
<keyword evidence="4" id="KW-1185">Reference proteome</keyword>
<keyword evidence="1" id="KW-0677">Repeat</keyword>
<feature type="repeat" description="PPR" evidence="2">
    <location>
        <begin position="327"/>
        <end position="361"/>
    </location>
</feature>
<dbReference type="Pfam" id="PF20431">
    <property type="entry name" value="E_motif"/>
    <property type="match status" value="1"/>
</dbReference>
<dbReference type="Pfam" id="PF01535">
    <property type="entry name" value="PPR"/>
    <property type="match status" value="6"/>
</dbReference>
<protein>
    <submittedName>
        <fullName evidence="3">PPR domain-containing protein/PPR_1 domain-containing protein/PPR_2 domain-containing protein/PPR_3 domain-containing protein</fullName>
    </submittedName>
</protein>
<feature type="repeat" description="PPR" evidence="2">
    <location>
        <begin position="662"/>
        <end position="696"/>
    </location>
</feature>
<dbReference type="PANTHER" id="PTHR47926">
    <property type="entry name" value="PENTATRICOPEPTIDE REPEAT-CONTAINING PROTEIN"/>
    <property type="match status" value="1"/>
</dbReference>
<feature type="repeat" description="PPR" evidence="2">
    <location>
        <begin position="497"/>
        <end position="531"/>
    </location>
</feature>
<feature type="repeat" description="PPR" evidence="2">
    <location>
        <begin position="595"/>
        <end position="629"/>
    </location>
</feature>
<dbReference type="EMBL" id="BDDD01000038">
    <property type="protein sequence ID" value="GAV57686.1"/>
    <property type="molecule type" value="Genomic_DNA"/>
</dbReference>
<dbReference type="AlphaFoldDB" id="A0A1Q3APJ7"/>
<evidence type="ECO:0000313" key="3">
    <source>
        <dbReference type="EMBL" id="GAV57686.1"/>
    </source>
</evidence>
<dbReference type="InterPro" id="IPR002885">
    <property type="entry name" value="PPR_rpt"/>
</dbReference>
<feature type="repeat" description="PPR" evidence="2">
    <location>
        <begin position="188"/>
        <end position="222"/>
    </location>
</feature>
<dbReference type="GO" id="GO:0099402">
    <property type="term" value="P:plant organ development"/>
    <property type="evidence" value="ECO:0007669"/>
    <property type="project" value="UniProtKB-ARBA"/>
</dbReference>
<feature type="repeat" description="PPR" evidence="2">
    <location>
        <begin position="257"/>
        <end position="291"/>
    </location>
</feature>
<name>A0A1Q3APJ7_CEPFO</name>
<dbReference type="InParanoid" id="A0A1Q3APJ7"/>
<gene>
    <name evidence="3" type="ORF">CFOL_v3_01223</name>
</gene>
<dbReference type="InterPro" id="IPR011990">
    <property type="entry name" value="TPR-like_helical_dom_sf"/>
</dbReference>
<organism evidence="3 4">
    <name type="scientific">Cephalotus follicularis</name>
    <name type="common">Albany pitcher plant</name>
    <dbReference type="NCBI Taxonomy" id="3775"/>
    <lineage>
        <taxon>Eukaryota</taxon>
        <taxon>Viridiplantae</taxon>
        <taxon>Streptophyta</taxon>
        <taxon>Embryophyta</taxon>
        <taxon>Tracheophyta</taxon>
        <taxon>Spermatophyta</taxon>
        <taxon>Magnoliopsida</taxon>
        <taxon>eudicotyledons</taxon>
        <taxon>Gunneridae</taxon>
        <taxon>Pentapetalae</taxon>
        <taxon>rosids</taxon>
        <taxon>fabids</taxon>
        <taxon>Oxalidales</taxon>
        <taxon>Cephalotaceae</taxon>
        <taxon>Cephalotus</taxon>
    </lineage>
</organism>
<evidence type="ECO:0000256" key="1">
    <source>
        <dbReference type="ARBA" id="ARBA00022737"/>
    </source>
</evidence>
<dbReference type="Pfam" id="PF12854">
    <property type="entry name" value="PPR_1"/>
    <property type="match status" value="3"/>
</dbReference>
<dbReference type="PROSITE" id="PS51375">
    <property type="entry name" value="PPR"/>
    <property type="match status" value="11"/>
</dbReference>
<dbReference type="InterPro" id="IPR046848">
    <property type="entry name" value="E_motif"/>
</dbReference>
<comment type="caution">
    <text evidence="3">The sequence shown here is derived from an EMBL/GenBank/DDBJ whole genome shotgun (WGS) entry which is preliminary data.</text>
</comment>
<proteinExistence type="predicted"/>
<dbReference type="Gene3D" id="1.25.40.10">
    <property type="entry name" value="Tetratricopeptide repeat domain"/>
    <property type="match status" value="6"/>
</dbReference>
<dbReference type="NCBIfam" id="TIGR00756">
    <property type="entry name" value="PPR"/>
    <property type="match status" value="10"/>
</dbReference>
<dbReference type="GO" id="GO:0003723">
    <property type="term" value="F:RNA binding"/>
    <property type="evidence" value="ECO:0007669"/>
    <property type="project" value="InterPro"/>
</dbReference>
<dbReference type="GO" id="GO:0009451">
    <property type="term" value="P:RNA modification"/>
    <property type="evidence" value="ECO:0007669"/>
    <property type="project" value="InterPro"/>
</dbReference>
<dbReference type="PANTHER" id="PTHR47926:SF347">
    <property type="entry name" value="PENTATRICOPEPTIDE REPEAT-CONTAINING PROTEIN"/>
    <property type="match status" value="1"/>
</dbReference>
<dbReference type="Proteomes" id="UP000187406">
    <property type="component" value="Unassembled WGS sequence"/>
</dbReference>
<dbReference type="FunFam" id="1.25.40.10:FF:000158">
    <property type="entry name" value="pentatricopeptide repeat-containing protein At2g33680"/>
    <property type="match status" value="1"/>
</dbReference>
<dbReference type="FunFam" id="1.25.40.10:FF:000196">
    <property type="entry name" value="Pentatricopeptide repeat-containing protein At4g14850"/>
    <property type="match status" value="1"/>
</dbReference>
<reference evidence="4" key="1">
    <citation type="submission" date="2016-04" db="EMBL/GenBank/DDBJ databases">
        <title>Cephalotus genome sequencing.</title>
        <authorList>
            <person name="Fukushima K."/>
            <person name="Hasebe M."/>
            <person name="Fang X."/>
        </authorList>
    </citation>
    <scope>NUCLEOTIDE SEQUENCE [LARGE SCALE GENOMIC DNA]</scope>
    <source>
        <strain evidence="4">cv. St1</strain>
    </source>
</reference>
<sequence length="975" mass="109615">MQGFSSKRKTLVRLNKKHHLLSLLSGPKTILNLTHAQQHRYFNTNNHDGINVVPKHGFNLICAVDTKQDNNVTNDDTTTNNNHEFATDVEKLYRILRRFHSRVPKLELALQESGVVLGPGLTERVLNRCGDAGNLGYRFFVWASKQPDYSHSYDVYKAMIKSLSKMRQFGAVWALLEEMRKENHEFISPELFVVLIRRFASTRMVKKAVEVLEEMPKYGCEPDEYVFGCLLDALCKNGSVKDAAKLFEEMRDRFKPTLRHFTSLLYGWCREGKLMEAKYVLVQMREAGFEPDIVVYNNLLSGYAKEGRMADAFDLLKEMRRKGCDPNANSYTVLIQALCGMEKMEEAMRVFVEMGRSGCEADIVTYTALISGFCNTKLGDVGYACEVFAKIPSKELAVWNAMITGCVENRFEDIGIVLFREMHLLGVRHDKYSLASVLSVCYEELMDFGRQVHSLVIKTGFLVRSSVVNSLITMYFNCGKVVDAHTVFEEAERFVYDQITYNVMIDGLVCIGRVEEALVMFKEMLEADLRPTELTFVSLMSSCSDSRMGYQIHAKVIQTGFESCTSVSNATMTMFSSCGDLDATQRTFERMEEKDLVSWNTMISSYGQGNFGESAVLTFMEMQMAGIDPDAFTFGSLLASLEFIETMQMIHTLVLTNGLISNIHISNALVSAYSKHGKLEEAYQIFYGLSSRNLISWNTIISGFLLNGCPVQGLEQFSRLMISELKPNAYTLSIALSISASISSLRHGKQINGYILRHGFFSETSIGNALITMYAKCGVLDWSLRVFNQMMYKDTVSWNALISAYAQHGKGKEAVCCFEAMKDAGSINLDQATFTAVLSACSHAGLVNDGTQIFNSMVKDYRFKPRDDHFSCMVDLLDRAGYLDEAKSVIYSEEIEAHSSVWWTLFSACAAHGNVSLGRMVADFLLETEQNDPSVYVLLSNLYATAGQWEEAASTREVLKKIGVMKQPGCSWIGP</sequence>
<dbReference type="OrthoDB" id="751155at2759"/>
<evidence type="ECO:0000313" key="4">
    <source>
        <dbReference type="Proteomes" id="UP000187406"/>
    </source>
</evidence>
<feature type="repeat" description="PPR" evidence="2">
    <location>
        <begin position="292"/>
        <end position="326"/>
    </location>
</feature>
<feature type="repeat" description="PPR" evidence="2">
    <location>
        <begin position="830"/>
        <end position="865"/>
    </location>
</feature>
<dbReference type="InterPro" id="IPR046960">
    <property type="entry name" value="PPR_At4g14850-like_plant"/>
</dbReference>
<accession>A0A1Q3APJ7</accession>
<feature type="repeat" description="PPR" evidence="2">
    <location>
        <begin position="223"/>
        <end position="253"/>
    </location>
</feature>
<feature type="repeat" description="PPR" evidence="2">
    <location>
        <begin position="794"/>
        <end position="828"/>
    </location>
</feature>
<dbReference type="Pfam" id="PF13041">
    <property type="entry name" value="PPR_2"/>
    <property type="match status" value="4"/>
</dbReference>
<evidence type="ECO:0000256" key="2">
    <source>
        <dbReference type="PROSITE-ProRule" id="PRU00708"/>
    </source>
</evidence>